<dbReference type="InterPro" id="IPR002933">
    <property type="entry name" value="Peptidase_M20"/>
</dbReference>
<evidence type="ECO:0000313" key="5">
    <source>
        <dbReference type="EMBL" id="MBB4787386.1"/>
    </source>
</evidence>
<dbReference type="InterPro" id="IPR051458">
    <property type="entry name" value="Cyt/Met_Dipeptidase"/>
</dbReference>
<protein>
    <submittedName>
        <fullName evidence="5">Acetylornithine deacetylase/succinyl-diaminopimelate desuccinylase-like protein</fullName>
    </submittedName>
</protein>
<evidence type="ECO:0000256" key="1">
    <source>
        <dbReference type="ARBA" id="ARBA00022670"/>
    </source>
</evidence>
<dbReference type="PANTHER" id="PTHR43270">
    <property type="entry name" value="BETA-ALA-HIS DIPEPTIDASE"/>
    <property type="match status" value="1"/>
</dbReference>
<keyword evidence="6" id="KW-1185">Reference proteome</keyword>
<gene>
    <name evidence="5" type="ORF">BJY27_008433</name>
</gene>
<dbReference type="Gene3D" id="3.30.70.360">
    <property type="match status" value="1"/>
</dbReference>
<dbReference type="Pfam" id="PF07687">
    <property type="entry name" value="M20_dimer"/>
    <property type="match status" value="1"/>
</dbReference>
<organism evidence="5 6">
    <name type="scientific">Streptomyces rapamycinicus</name>
    <dbReference type="NCBI Taxonomy" id="1226757"/>
    <lineage>
        <taxon>Bacteria</taxon>
        <taxon>Bacillati</taxon>
        <taxon>Actinomycetota</taxon>
        <taxon>Actinomycetes</taxon>
        <taxon>Kitasatosporales</taxon>
        <taxon>Streptomycetaceae</taxon>
        <taxon>Streptomyces</taxon>
        <taxon>Streptomyces violaceusniger group</taxon>
    </lineage>
</organism>
<keyword evidence="1" id="KW-0645">Protease</keyword>
<dbReference type="Gene3D" id="3.40.630.10">
    <property type="entry name" value="Zn peptidases"/>
    <property type="match status" value="1"/>
</dbReference>
<reference evidence="5 6" key="1">
    <citation type="submission" date="2020-08" db="EMBL/GenBank/DDBJ databases">
        <title>Sequencing the genomes of 1000 actinobacteria strains.</title>
        <authorList>
            <person name="Klenk H.-P."/>
        </authorList>
    </citation>
    <scope>NUCLEOTIDE SEQUENCE [LARGE SCALE GENOMIC DNA]</scope>
    <source>
        <strain evidence="5 6">DSM 41530</strain>
    </source>
</reference>
<sequence>MMTRAAVIDCATEYYDSGEFLADLGRRVAFATESQDRAGARTLRSYLTDELAPALTGRLGCEARVLDNPAGDYPLLVATRHEGDEMPTVLVYGHGDVVLGEPERWRPGLDPWQVVVEGDRWYGRGTADNKGQHTINFAALEQVLRVRGRLGFNLKVLVETGEESGSPGLRTVCAQLRDELAADVLIASDGPRVAAERPTLFLGSRGSTPFTLRVDLREGSYHSGNWGGLLRNPATVLGAALASIVDARGRILVSGLRPREVPENVREALRDIAVGGGPDDPPVDDGWGEPGLTPAERLVGWNSVEVLSLAAGNPDTPVNAIPGSAHAHCQLRSVVGTDVDKLGVILRTHLDDHGFPMVDVEVGPTMPPTRTDPDDPWVHWALGSISSTTGAEPALLPNLGGSLPNDAFAGALGLCTLWIPHSYPACAQHAPDEHLLAPVARESLRIMAGLFWDLGEDSPVRSHP</sequence>
<dbReference type="Proteomes" id="UP000530530">
    <property type="component" value="Unassembled WGS sequence"/>
</dbReference>
<dbReference type="PANTHER" id="PTHR43270:SF12">
    <property type="entry name" value="SUCCINYL-DIAMINOPIMELATE DESUCCINYLASE"/>
    <property type="match status" value="1"/>
</dbReference>
<evidence type="ECO:0000256" key="2">
    <source>
        <dbReference type="ARBA" id="ARBA00022723"/>
    </source>
</evidence>
<dbReference type="InterPro" id="IPR011650">
    <property type="entry name" value="Peptidase_M20_dimer"/>
</dbReference>
<dbReference type="NCBIfam" id="NF005478">
    <property type="entry name" value="PRK07079.1"/>
    <property type="match status" value="1"/>
</dbReference>
<dbReference type="RefSeq" id="WP_202979683.1">
    <property type="nucleotide sequence ID" value="NZ_JACHNG010000002.1"/>
</dbReference>
<accession>A0ABR6LYE7</accession>
<feature type="domain" description="Peptidase M20 dimerisation" evidence="4">
    <location>
        <begin position="205"/>
        <end position="354"/>
    </location>
</feature>
<evidence type="ECO:0000259" key="4">
    <source>
        <dbReference type="Pfam" id="PF07687"/>
    </source>
</evidence>
<dbReference type="SUPFAM" id="SSF53187">
    <property type="entry name" value="Zn-dependent exopeptidases"/>
    <property type="match status" value="1"/>
</dbReference>
<comment type="caution">
    <text evidence="5">The sequence shown here is derived from an EMBL/GenBank/DDBJ whole genome shotgun (WGS) entry which is preliminary data.</text>
</comment>
<dbReference type="Pfam" id="PF01546">
    <property type="entry name" value="Peptidase_M20"/>
    <property type="match status" value="1"/>
</dbReference>
<evidence type="ECO:0000313" key="6">
    <source>
        <dbReference type="Proteomes" id="UP000530530"/>
    </source>
</evidence>
<dbReference type="EMBL" id="JACHNG010000002">
    <property type="protein sequence ID" value="MBB4787386.1"/>
    <property type="molecule type" value="Genomic_DNA"/>
</dbReference>
<name>A0ABR6LYE7_9ACTN</name>
<proteinExistence type="predicted"/>
<keyword evidence="2" id="KW-0479">Metal-binding</keyword>
<evidence type="ECO:0000256" key="3">
    <source>
        <dbReference type="ARBA" id="ARBA00022801"/>
    </source>
</evidence>
<keyword evidence="3" id="KW-0378">Hydrolase</keyword>